<keyword evidence="5" id="KW-0547">Nucleotide-binding</keyword>
<keyword evidence="9" id="KW-0479">Metal-binding</keyword>
<evidence type="ECO:0000256" key="1">
    <source>
        <dbReference type="ARBA" id="ARBA00012494"/>
    </source>
</evidence>
<reference evidence="11" key="1">
    <citation type="submission" date="2020-09" db="EMBL/GenBank/DDBJ databases">
        <title>Leviviricetes taxonomy.</title>
        <authorList>
            <person name="Stockdale S.R."/>
            <person name="Callanan J."/>
            <person name="Adriaenssens E.M."/>
            <person name="Kuhn J.H."/>
            <person name="Rumnieks J."/>
            <person name="Shkoporov A."/>
            <person name="Draper L.A."/>
            <person name="Ross P."/>
            <person name="Hill C."/>
        </authorList>
    </citation>
    <scope>NUCLEOTIDE SEQUENCE</scope>
</reference>
<evidence type="ECO:0000256" key="9">
    <source>
        <dbReference type="PIRSR" id="PIRSR605093-1"/>
    </source>
</evidence>
<organism evidence="11 12">
    <name type="scientific">ssRNA phage SRR6253161_2</name>
    <dbReference type="NCBI Taxonomy" id="2786489"/>
    <lineage>
        <taxon>Viruses</taxon>
        <taxon>Riboviria</taxon>
        <taxon>Orthornavirae</taxon>
        <taxon>Lenarviricota</taxon>
        <taxon>Leviviricetes</taxon>
        <taxon>Norzivirales</taxon>
        <taxon>Fiersviridae</taxon>
        <taxon>Rusvolovirus</taxon>
        <taxon>Rusvolovirus asienecus</taxon>
    </lineage>
</organism>
<dbReference type="GO" id="GO:0000166">
    <property type="term" value="F:nucleotide binding"/>
    <property type="evidence" value="ECO:0007669"/>
    <property type="project" value="UniProtKB-KW"/>
</dbReference>
<dbReference type="InterPro" id="IPR043502">
    <property type="entry name" value="DNA/RNA_pol_sf"/>
</dbReference>
<dbReference type="GO" id="GO:0003968">
    <property type="term" value="F:RNA-directed RNA polymerase activity"/>
    <property type="evidence" value="ECO:0007669"/>
    <property type="project" value="UniProtKB-KW"/>
</dbReference>
<feature type="binding site" evidence="9">
    <location>
        <position position="360"/>
    </location>
    <ligand>
        <name>Mg(2+)</name>
        <dbReference type="ChEBI" id="CHEBI:18420"/>
        <label>2</label>
    </ligand>
</feature>
<evidence type="ECO:0000256" key="6">
    <source>
        <dbReference type="ARBA" id="ARBA00022953"/>
    </source>
</evidence>
<keyword evidence="9" id="KW-0460">Magnesium</keyword>
<dbReference type="EMBL" id="BK014132">
    <property type="protein sequence ID" value="DAD52533.1"/>
    <property type="molecule type" value="Genomic_RNA"/>
</dbReference>
<keyword evidence="3" id="KW-0808">Transferase</keyword>
<protein>
    <recommendedName>
        <fullName evidence="1">RNA-directed RNA polymerase</fullName>
        <ecNumber evidence="1">2.7.7.48</ecNumber>
    </recommendedName>
    <alternativeName>
        <fullName evidence="7">RNA replicase beta chain</fullName>
    </alternativeName>
</protein>
<evidence type="ECO:0000256" key="8">
    <source>
        <dbReference type="ARBA" id="ARBA00048744"/>
    </source>
</evidence>
<dbReference type="KEGG" id="vg:80398974"/>
<name>A0A8S5L599_9VIRU</name>
<evidence type="ECO:0000256" key="5">
    <source>
        <dbReference type="ARBA" id="ARBA00022741"/>
    </source>
</evidence>
<keyword evidence="12" id="KW-1185">Reference proteome</keyword>
<feature type="binding site" evidence="9">
    <location>
        <position position="275"/>
    </location>
    <ligand>
        <name>Mg(2+)</name>
        <dbReference type="ChEBI" id="CHEBI:18420"/>
        <label>2</label>
    </ligand>
</feature>
<keyword evidence="4" id="KW-0548">Nucleotidyltransferase</keyword>
<feature type="binding site" evidence="9">
    <location>
        <position position="361"/>
    </location>
    <ligand>
        <name>Mg(2+)</name>
        <dbReference type="ChEBI" id="CHEBI:18420"/>
        <label>2</label>
    </ligand>
</feature>
<gene>
    <name evidence="11" type="primary">SRR6253161_2_4</name>
</gene>
<keyword evidence="2 11" id="KW-0696">RNA-directed RNA polymerase</keyword>
<accession>A0A8S5L599</accession>
<evidence type="ECO:0000256" key="3">
    <source>
        <dbReference type="ARBA" id="ARBA00022679"/>
    </source>
</evidence>
<evidence type="ECO:0000256" key="4">
    <source>
        <dbReference type="ARBA" id="ARBA00022695"/>
    </source>
</evidence>
<evidence type="ECO:0000313" key="11">
    <source>
        <dbReference type="EMBL" id="DAD52533.1"/>
    </source>
</evidence>
<dbReference type="EC" id="2.7.7.48" evidence="1"/>
<proteinExistence type="predicted"/>
<evidence type="ECO:0000259" key="10">
    <source>
        <dbReference type="PROSITE" id="PS50522"/>
    </source>
</evidence>
<evidence type="ECO:0000313" key="12">
    <source>
        <dbReference type="Proteomes" id="UP000676507"/>
    </source>
</evidence>
<dbReference type="Pfam" id="PF03431">
    <property type="entry name" value="RNA_replicase_B"/>
    <property type="match status" value="1"/>
</dbReference>
<dbReference type="GO" id="GO:0039694">
    <property type="term" value="P:viral RNA genome replication"/>
    <property type="evidence" value="ECO:0007669"/>
    <property type="project" value="InterPro"/>
</dbReference>
<comment type="cofactor">
    <cofactor evidence="9">
        <name>Mg(2+)</name>
        <dbReference type="ChEBI" id="CHEBI:18420"/>
    </cofactor>
    <text evidence="9">Binds 2 Mg(2+) per subunit.</text>
</comment>
<keyword evidence="6" id="KW-0693">Viral RNA replication</keyword>
<comment type="catalytic activity">
    <reaction evidence="8">
        <text>RNA(n) + a ribonucleoside 5'-triphosphate = RNA(n+1) + diphosphate</text>
        <dbReference type="Rhea" id="RHEA:21248"/>
        <dbReference type="Rhea" id="RHEA-COMP:14527"/>
        <dbReference type="Rhea" id="RHEA-COMP:17342"/>
        <dbReference type="ChEBI" id="CHEBI:33019"/>
        <dbReference type="ChEBI" id="CHEBI:61557"/>
        <dbReference type="ChEBI" id="CHEBI:140395"/>
        <dbReference type="EC" id="2.7.7.48"/>
    </reaction>
</comment>
<dbReference type="GeneID" id="80398974"/>
<evidence type="ECO:0000256" key="7">
    <source>
        <dbReference type="ARBA" id="ARBA00030248"/>
    </source>
</evidence>
<dbReference type="PROSITE" id="PS50522">
    <property type="entry name" value="RDRP_PHAGE"/>
    <property type="match status" value="1"/>
</dbReference>
<feature type="domain" description="RdRp catalytic" evidence="10">
    <location>
        <begin position="260"/>
        <end position="392"/>
    </location>
</feature>
<dbReference type="InterPro" id="IPR007096">
    <property type="entry name" value="RNA-dir_Rpol_cat_phage"/>
</dbReference>
<dbReference type="InterPro" id="IPR005093">
    <property type="entry name" value="RNArep_beta"/>
</dbReference>
<sequence>MRELQQFAANLLIAEQFAIGVGSPYAAQILESIWVQDFPKLFGAKVDPEAYDTPYAFAGDYALANFLRKSELVGDVNRLHAEAITRFKARESSNLAVNRSLRSSIPLRGVEGIISDARRKISDILGPLRVSEFVRGCAWGPGATATLKAQWCTLDRKILEPRLSVTPRALRYARAYHEHAYAWSKARFHLDVEGPTSWLKGEYEIRDSERFATVVKDALSRRTIGIQPTLNLFFQKGVGRMIRRRLKREGVDLDSQVLNQVLAQKAYQNGFCTVDLREASNSLTTEVVRALLPPEWFALMDDLRCHRLDIDGEDHYLQLFGAMGNGFTFELESLIFYALCWAIVRCEAGDTSSPIAVYGDDIVIHSRHFERLQQVFPRFGFEVNDQKSFATGHFYESCGKHYFKGVDVTPVYQKEIITDLYSGIRCANRILRWAHRIGGDYFLDGRGQQAHSEAIRIIEALSGGPVHLQPWWLEGDGALSSCSTPFRFDRDGIARIPVYRTNPAWRQTRNEAMYAEALRIESSAHCDASRQSLFEYAIWFEAGLTKASYGRVTPRGIVRYTDGMQRIYRRNTSDLRWLVPNQG</sequence>
<dbReference type="RefSeq" id="YP_010769844.1">
    <property type="nucleotide sequence ID" value="NC_074087.1"/>
</dbReference>
<dbReference type="Proteomes" id="UP000676507">
    <property type="component" value="Segment"/>
</dbReference>
<dbReference type="GO" id="GO:0046872">
    <property type="term" value="F:metal ion binding"/>
    <property type="evidence" value="ECO:0007669"/>
    <property type="project" value="UniProtKB-KW"/>
</dbReference>
<dbReference type="SUPFAM" id="SSF56672">
    <property type="entry name" value="DNA/RNA polymerases"/>
    <property type="match status" value="1"/>
</dbReference>
<evidence type="ECO:0000256" key="2">
    <source>
        <dbReference type="ARBA" id="ARBA00022484"/>
    </source>
</evidence>